<dbReference type="AlphaFoldDB" id="A0AAN5AQ85"/>
<name>A0AAN5AQ85_9BACT</name>
<protein>
    <submittedName>
        <fullName evidence="1">Uncharacterized protein</fullName>
    </submittedName>
</protein>
<evidence type="ECO:0000313" key="1">
    <source>
        <dbReference type="EMBL" id="GJM64603.1"/>
    </source>
</evidence>
<evidence type="ECO:0000313" key="2">
    <source>
        <dbReference type="Proteomes" id="UP001310022"/>
    </source>
</evidence>
<accession>A0AAN5AQ85</accession>
<sequence>MNSFKFYNEVTSELTNEKHHFAKLSLMELAEMYEEYDGTCFDLCCSCNWKSALGLIPDFRQDFFELSKFRLRMINIIKQVKKINQLDDFESLLKNKNIIYPPKSNHLDSLYLHQEFNREYKNFF</sequence>
<dbReference type="Proteomes" id="UP001310022">
    <property type="component" value="Unassembled WGS sequence"/>
</dbReference>
<keyword evidence="2" id="KW-1185">Reference proteome</keyword>
<gene>
    <name evidence="1" type="ORF">PEDI_51550</name>
</gene>
<comment type="caution">
    <text evidence="1">The sequence shown here is derived from an EMBL/GenBank/DDBJ whole genome shotgun (WGS) entry which is preliminary data.</text>
</comment>
<proteinExistence type="predicted"/>
<dbReference type="EMBL" id="BQKE01000006">
    <property type="protein sequence ID" value="GJM64603.1"/>
    <property type="molecule type" value="Genomic_DNA"/>
</dbReference>
<organism evidence="1 2">
    <name type="scientific">Persicobacter diffluens</name>
    <dbReference type="NCBI Taxonomy" id="981"/>
    <lineage>
        <taxon>Bacteria</taxon>
        <taxon>Pseudomonadati</taxon>
        <taxon>Bacteroidota</taxon>
        <taxon>Cytophagia</taxon>
        <taxon>Cytophagales</taxon>
        <taxon>Persicobacteraceae</taxon>
        <taxon>Persicobacter</taxon>
    </lineage>
</organism>
<reference evidence="1 2" key="1">
    <citation type="submission" date="2021-12" db="EMBL/GenBank/DDBJ databases">
        <title>Genome sequencing of bacteria with rrn-lacking chromosome and rrn-plasmid.</title>
        <authorList>
            <person name="Anda M."/>
            <person name="Iwasaki W."/>
        </authorList>
    </citation>
    <scope>NUCLEOTIDE SEQUENCE [LARGE SCALE GENOMIC DNA]</scope>
    <source>
        <strain evidence="1 2">NBRC 15940</strain>
    </source>
</reference>